<dbReference type="EMBL" id="BSYR01000030">
    <property type="protein sequence ID" value="GMI97675.1"/>
    <property type="molecule type" value="Genomic_DNA"/>
</dbReference>
<evidence type="ECO:0000313" key="3">
    <source>
        <dbReference type="Proteomes" id="UP001165190"/>
    </source>
</evidence>
<evidence type="ECO:0000313" key="2">
    <source>
        <dbReference type="EMBL" id="GMI97675.1"/>
    </source>
</evidence>
<evidence type="ECO:0000256" key="1">
    <source>
        <dbReference type="SAM" id="MobiDB-lite"/>
    </source>
</evidence>
<gene>
    <name evidence="2" type="ORF">HRI_003436800</name>
</gene>
<keyword evidence="3" id="KW-1185">Reference proteome</keyword>
<dbReference type="Proteomes" id="UP001165190">
    <property type="component" value="Unassembled WGS sequence"/>
</dbReference>
<sequence length="141" mass="15627">MIREFSEPGTKRTGKTPAEPGTKRTTKKPRCVRDESPDTGQLPDQQESPPIAMEWIQSTTVDNDPKDSTVALSSYKNFLMGNQATSSIAEEEILDEEDLEFIEGDAIRSTVDDLISIDFLEQVQAMDVKSLNHTAVIKLLG</sequence>
<reference evidence="2" key="1">
    <citation type="submission" date="2023-05" db="EMBL/GenBank/DDBJ databases">
        <title>Genome and transcriptome analyses reveal genes involved in the formation of fine ridges on petal epidermal cells in Hibiscus trionum.</title>
        <authorList>
            <person name="Koshimizu S."/>
            <person name="Masuda S."/>
            <person name="Ishii T."/>
            <person name="Shirasu K."/>
            <person name="Hoshino A."/>
            <person name="Arita M."/>
        </authorList>
    </citation>
    <scope>NUCLEOTIDE SEQUENCE</scope>
    <source>
        <strain evidence="2">Hamamatsu line</strain>
    </source>
</reference>
<name>A0A9W7IMB5_HIBTR</name>
<comment type="caution">
    <text evidence="2">The sequence shown here is derived from an EMBL/GenBank/DDBJ whole genome shotgun (WGS) entry which is preliminary data.</text>
</comment>
<proteinExistence type="predicted"/>
<feature type="region of interest" description="Disordered" evidence="1">
    <location>
        <begin position="1"/>
        <end position="49"/>
    </location>
</feature>
<protein>
    <submittedName>
        <fullName evidence="2">Uncharacterized protein</fullName>
    </submittedName>
</protein>
<feature type="compositionally biased region" description="Polar residues" evidence="1">
    <location>
        <begin position="38"/>
        <end position="48"/>
    </location>
</feature>
<accession>A0A9W7IMB5</accession>
<feature type="compositionally biased region" description="Basic and acidic residues" evidence="1">
    <location>
        <begin position="1"/>
        <end position="10"/>
    </location>
</feature>
<dbReference type="AlphaFoldDB" id="A0A9W7IMB5"/>
<organism evidence="2 3">
    <name type="scientific">Hibiscus trionum</name>
    <name type="common">Flower of an hour</name>
    <dbReference type="NCBI Taxonomy" id="183268"/>
    <lineage>
        <taxon>Eukaryota</taxon>
        <taxon>Viridiplantae</taxon>
        <taxon>Streptophyta</taxon>
        <taxon>Embryophyta</taxon>
        <taxon>Tracheophyta</taxon>
        <taxon>Spermatophyta</taxon>
        <taxon>Magnoliopsida</taxon>
        <taxon>eudicotyledons</taxon>
        <taxon>Gunneridae</taxon>
        <taxon>Pentapetalae</taxon>
        <taxon>rosids</taxon>
        <taxon>malvids</taxon>
        <taxon>Malvales</taxon>
        <taxon>Malvaceae</taxon>
        <taxon>Malvoideae</taxon>
        <taxon>Hibiscus</taxon>
    </lineage>
</organism>